<dbReference type="Proteomes" id="UP001352852">
    <property type="component" value="Unassembled WGS sequence"/>
</dbReference>
<gene>
    <name evidence="1" type="ORF">CHARACLAT_007605</name>
</gene>
<reference evidence="1 2" key="1">
    <citation type="submission" date="2021-06" db="EMBL/GenBank/DDBJ databases">
        <authorList>
            <person name="Palmer J.M."/>
        </authorList>
    </citation>
    <scope>NUCLEOTIDE SEQUENCE [LARGE SCALE GENOMIC DNA]</scope>
    <source>
        <strain evidence="1 2">CL_MEX2019</strain>
        <tissue evidence="1">Muscle</tissue>
    </source>
</reference>
<name>A0ABU7F0Y8_9TELE</name>
<organism evidence="1 2">
    <name type="scientific">Characodon lateralis</name>
    <dbReference type="NCBI Taxonomy" id="208331"/>
    <lineage>
        <taxon>Eukaryota</taxon>
        <taxon>Metazoa</taxon>
        <taxon>Chordata</taxon>
        <taxon>Craniata</taxon>
        <taxon>Vertebrata</taxon>
        <taxon>Euteleostomi</taxon>
        <taxon>Actinopterygii</taxon>
        <taxon>Neopterygii</taxon>
        <taxon>Teleostei</taxon>
        <taxon>Neoteleostei</taxon>
        <taxon>Acanthomorphata</taxon>
        <taxon>Ovalentaria</taxon>
        <taxon>Atherinomorphae</taxon>
        <taxon>Cyprinodontiformes</taxon>
        <taxon>Goodeidae</taxon>
        <taxon>Characodon</taxon>
    </lineage>
</organism>
<protein>
    <submittedName>
        <fullName evidence="1">Uncharacterized protein</fullName>
    </submittedName>
</protein>
<evidence type="ECO:0000313" key="2">
    <source>
        <dbReference type="Proteomes" id="UP001352852"/>
    </source>
</evidence>
<sequence>MKVVASETMKIAVFICGGGEIQSKQVAAKTVERTKTQKSAKVSECGFYRSISTHTALLLFLFRLSWHSQMEAVSVTTLIKNGETQQPAQQHRRRQKQAKTKRKNVCLCNSLSVQKAVPPSSLQFTGTRFCNICLMMLMYITEM</sequence>
<proteinExistence type="predicted"/>
<evidence type="ECO:0000313" key="1">
    <source>
        <dbReference type="EMBL" id="MED6293117.1"/>
    </source>
</evidence>
<dbReference type="EMBL" id="JAHUTJ010074197">
    <property type="protein sequence ID" value="MED6293117.1"/>
    <property type="molecule type" value="Genomic_DNA"/>
</dbReference>
<accession>A0ABU7F0Y8</accession>
<keyword evidence="2" id="KW-1185">Reference proteome</keyword>
<comment type="caution">
    <text evidence="1">The sequence shown here is derived from an EMBL/GenBank/DDBJ whole genome shotgun (WGS) entry which is preliminary data.</text>
</comment>